<evidence type="ECO:0000313" key="3">
    <source>
        <dbReference type="Proteomes" id="UP000240859"/>
    </source>
</evidence>
<evidence type="ECO:0000256" key="1">
    <source>
        <dbReference type="SAM" id="Phobius"/>
    </source>
</evidence>
<proteinExistence type="predicted"/>
<organism evidence="2 3">
    <name type="scientific">Staphylococcus succinus</name>
    <dbReference type="NCBI Taxonomy" id="61015"/>
    <lineage>
        <taxon>Bacteria</taxon>
        <taxon>Bacillati</taxon>
        <taxon>Bacillota</taxon>
        <taxon>Bacilli</taxon>
        <taxon>Bacillales</taxon>
        <taxon>Staphylococcaceae</taxon>
        <taxon>Staphylococcus</taxon>
    </lineage>
</organism>
<protein>
    <submittedName>
        <fullName evidence="2">Uncharacterized protein</fullName>
    </submittedName>
</protein>
<name>A0ABX5IHW3_9STAP</name>
<dbReference type="EMBL" id="PZFR01000361">
    <property type="protein sequence ID" value="PTI60860.1"/>
    <property type="molecule type" value="Genomic_DNA"/>
</dbReference>
<reference evidence="2 3" key="1">
    <citation type="journal article" date="2016" name="Front. Microbiol.">
        <title>Comprehensive Phylogenetic Analysis of Bovine Non-aureus Staphylococci Species Based on Whole-Genome Sequencing.</title>
        <authorList>
            <person name="Naushad S."/>
            <person name="Barkema H.W."/>
            <person name="Luby C."/>
            <person name="Condas L.A."/>
            <person name="Nobrega D.B."/>
            <person name="Carson D.A."/>
            <person name="De Buck J."/>
        </authorList>
    </citation>
    <scope>NUCLEOTIDE SEQUENCE [LARGE SCALE GENOMIC DNA]</scope>
    <source>
        <strain evidence="2 3">SNUC 1084</strain>
    </source>
</reference>
<feature type="transmembrane region" description="Helical" evidence="1">
    <location>
        <begin position="38"/>
        <end position="58"/>
    </location>
</feature>
<keyword evidence="1" id="KW-1133">Transmembrane helix</keyword>
<sequence>MENKQAFKNGIIVSIDIFFIVTFIVLISFMFIKDIDFVYIICTGLIVLLPLSDLYKYFRKKKS</sequence>
<feature type="transmembrane region" description="Helical" evidence="1">
    <location>
        <begin position="12"/>
        <end position="32"/>
    </location>
</feature>
<accession>A0ABX5IHW3</accession>
<dbReference type="Proteomes" id="UP000240859">
    <property type="component" value="Unassembled WGS sequence"/>
</dbReference>
<evidence type="ECO:0000313" key="2">
    <source>
        <dbReference type="EMBL" id="PTI60860.1"/>
    </source>
</evidence>
<gene>
    <name evidence="2" type="ORF">BU057_14765</name>
</gene>
<keyword evidence="1" id="KW-0472">Membrane</keyword>
<keyword evidence="3" id="KW-1185">Reference proteome</keyword>
<keyword evidence="1" id="KW-0812">Transmembrane</keyword>
<comment type="caution">
    <text evidence="2">The sequence shown here is derived from an EMBL/GenBank/DDBJ whole genome shotgun (WGS) entry which is preliminary data.</text>
</comment>